<sequence>MPTLWRGLKKIEIHTWVIFIFHFCLYRDLMGGTNGNNMQDGPVLQKNKVVLYIRFQYFMPSLYDWVVNRVLGLPKGRKEIKLKPSEKINLAWANQFKPATPGHVSPWMIFYKIKSGNSHFSYIYMLIGLLAS</sequence>
<dbReference type="EMBL" id="JAUIZM010000010">
    <property type="protein sequence ID" value="KAK1360814.1"/>
    <property type="molecule type" value="Genomic_DNA"/>
</dbReference>
<proteinExistence type="predicted"/>
<organism evidence="1 2">
    <name type="scientific">Heracleum sosnowskyi</name>
    <dbReference type="NCBI Taxonomy" id="360622"/>
    <lineage>
        <taxon>Eukaryota</taxon>
        <taxon>Viridiplantae</taxon>
        <taxon>Streptophyta</taxon>
        <taxon>Embryophyta</taxon>
        <taxon>Tracheophyta</taxon>
        <taxon>Spermatophyta</taxon>
        <taxon>Magnoliopsida</taxon>
        <taxon>eudicotyledons</taxon>
        <taxon>Gunneridae</taxon>
        <taxon>Pentapetalae</taxon>
        <taxon>asterids</taxon>
        <taxon>campanulids</taxon>
        <taxon>Apiales</taxon>
        <taxon>Apiaceae</taxon>
        <taxon>Apioideae</taxon>
        <taxon>apioid superclade</taxon>
        <taxon>Tordylieae</taxon>
        <taxon>Tordyliinae</taxon>
        <taxon>Heracleum</taxon>
    </lineage>
</organism>
<accession>A0AAD8M5X6</accession>
<protein>
    <submittedName>
        <fullName evidence="1">Uncharacterized protein</fullName>
    </submittedName>
</protein>
<reference evidence="1" key="1">
    <citation type="submission" date="2023-02" db="EMBL/GenBank/DDBJ databases">
        <title>Genome of toxic invasive species Heracleum sosnowskyi carries increased number of genes despite the absence of recent whole-genome duplications.</title>
        <authorList>
            <person name="Schelkunov M."/>
            <person name="Shtratnikova V."/>
            <person name="Makarenko M."/>
            <person name="Klepikova A."/>
            <person name="Omelchenko D."/>
            <person name="Novikova G."/>
            <person name="Obukhova E."/>
            <person name="Bogdanov V."/>
            <person name="Penin A."/>
            <person name="Logacheva M."/>
        </authorList>
    </citation>
    <scope>NUCLEOTIDE SEQUENCE</scope>
    <source>
        <strain evidence="1">Hsosn_3</strain>
        <tissue evidence="1">Leaf</tissue>
    </source>
</reference>
<reference evidence="1" key="2">
    <citation type="submission" date="2023-05" db="EMBL/GenBank/DDBJ databases">
        <authorList>
            <person name="Schelkunov M.I."/>
        </authorList>
    </citation>
    <scope>NUCLEOTIDE SEQUENCE</scope>
    <source>
        <strain evidence="1">Hsosn_3</strain>
        <tissue evidence="1">Leaf</tissue>
    </source>
</reference>
<gene>
    <name evidence="1" type="ORF">POM88_045288</name>
</gene>
<evidence type="ECO:0000313" key="1">
    <source>
        <dbReference type="EMBL" id="KAK1360814.1"/>
    </source>
</evidence>
<evidence type="ECO:0000313" key="2">
    <source>
        <dbReference type="Proteomes" id="UP001237642"/>
    </source>
</evidence>
<name>A0AAD8M5X6_9APIA</name>
<dbReference type="Proteomes" id="UP001237642">
    <property type="component" value="Unassembled WGS sequence"/>
</dbReference>
<comment type="caution">
    <text evidence="1">The sequence shown here is derived from an EMBL/GenBank/DDBJ whole genome shotgun (WGS) entry which is preliminary data.</text>
</comment>
<dbReference type="AlphaFoldDB" id="A0AAD8M5X6"/>
<keyword evidence="2" id="KW-1185">Reference proteome</keyword>